<dbReference type="EMBL" id="JAIGNQ010000001">
    <property type="protein sequence ID" value="MBX7487767.1"/>
    <property type="molecule type" value="Genomic_DNA"/>
</dbReference>
<dbReference type="RefSeq" id="WP_221597234.1">
    <property type="nucleotide sequence ID" value="NZ_JAIGNQ010000001.1"/>
</dbReference>
<dbReference type="InterPro" id="IPR029063">
    <property type="entry name" value="SAM-dependent_MTases_sf"/>
</dbReference>
<keyword evidence="2" id="KW-0489">Methyltransferase</keyword>
<accession>A0ABS7JCL0</accession>
<evidence type="ECO:0000313" key="3">
    <source>
        <dbReference type="Proteomes" id="UP000776651"/>
    </source>
</evidence>
<dbReference type="GO" id="GO:0032259">
    <property type="term" value="P:methylation"/>
    <property type="evidence" value="ECO:0007669"/>
    <property type="project" value="UniProtKB-KW"/>
</dbReference>
<evidence type="ECO:0000313" key="2">
    <source>
        <dbReference type="EMBL" id="MBX7487767.1"/>
    </source>
</evidence>
<protein>
    <submittedName>
        <fullName evidence="2">Methyltransferase</fullName>
    </submittedName>
</protein>
<name>A0ABS7JCL0_9SPHN</name>
<dbReference type="GO" id="GO:0008168">
    <property type="term" value="F:methyltransferase activity"/>
    <property type="evidence" value="ECO:0007669"/>
    <property type="project" value="UniProtKB-KW"/>
</dbReference>
<dbReference type="InterPro" id="IPR016980">
    <property type="entry name" value="S-AdoMet-dep_MeTrfase_Alr7345"/>
</dbReference>
<comment type="caution">
    <text evidence="2">The sequence shown here is derived from an EMBL/GenBank/DDBJ whole genome shotgun (WGS) entry which is preliminary data.</text>
</comment>
<dbReference type="SUPFAM" id="SSF53335">
    <property type="entry name" value="S-adenosyl-L-methionine-dependent methyltransferases"/>
    <property type="match status" value="1"/>
</dbReference>
<dbReference type="PIRSF" id="PIRSF031679">
    <property type="entry name" value="Mtase_Alr7345_prd"/>
    <property type="match status" value="1"/>
</dbReference>
<feature type="signal peptide" evidence="1">
    <location>
        <begin position="1"/>
        <end position="18"/>
    </location>
</feature>
<proteinExistence type="predicted"/>
<dbReference type="Proteomes" id="UP000776651">
    <property type="component" value="Unassembled WGS sequence"/>
</dbReference>
<organism evidence="2 3">
    <name type="scientific">Qipengyuania pacifica</name>
    <dbReference type="NCBI Taxonomy" id="2860199"/>
    <lineage>
        <taxon>Bacteria</taxon>
        <taxon>Pseudomonadati</taxon>
        <taxon>Pseudomonadota</taxon>
        <taxon>Alphaproteobacteria</taxon>
        <taxon>Sphingomonadales</taxon>
        <taxon>Erythrobacteraceae</taxon>
        <taxon>Qipengyuania</taxon>
    </lineage>
</organism>
<sequence>MRYLLAATALAFGVPAVADDQKLPDPAAFAATHAEAISGAINHPSRAEDRARDQYRHPSETLAFFRVAPDMKVGEYAPGGGWYTRVLGHYLGGEGQLVGLYCDPTSGPFDAEAQQRIRAGAAGFPAEAAEFTGLPAEHFSAMTLDAVPGGEAGTFDRILVIRMLHNMMRWNNADSEIKTMRGLLKPGGMLGIVQHRAPEDASADYANGSKGYLRQDDVVGFVEALGFEFVGSSEVNANPRDPANWEDGVWMMPPSLGGDDAMDAQTRDLGESDRMTLLFRKRD</sequence>
<keyword evidence="1" id="KW-0732">Signal</keyword>
<keyword evidence="3" id="KW-1185">Reference proteome</keyword>
<feature type="chain" id="PRO_5046386818" evidence="1">
    <location>
        <begin position="19"/>
        <end position="283"/>
    </location>
</feature>
<reference evidence="2 3" key="1">
    <citation type="submission" date="2021-08" db="EMBL/GenBank/DDBJ databases">
        <title>Comparative Genomics Analysis of the Genus Qipengyuania Reveals Extensive Genetic Diversity and Metabolic Versatility, Including the Description of Fifteen Novel Species.</title>
        <authorList>
            <person name="Liu Y."/>
        </authorList>
    </citation>
    <scope>NUCLEOTIDE SEQUENCE [LARGE SCALE GENOMIC DNA]</scope>
    <source>
        <strain evidence="2 3">GH25</strain>
    </source>
</reference>
<keyword evidence="2" id="KW-0808">Transferase</keyword>
<evidence type="ECO:0000256" key="1">
    <source>
        <dbReference type="SAM" id="SignalP"/>
    </source>
</evidence>
<gene>
    <name evidence="2" type="ORF">K3177_04495</name>
</gene>
<dbReference type="Gene3D" id="3.40.50.150">
    <property type="entry name" value="Vaccinia Virus protein VP39"/>
    <property type="match status" value="1"/>
</dbReference>